<keyword evidence="1" id="KW-0732">Signal</keyword>
<protein>
    <recommendedName>
        <fullName evidence="4">Cysteine rich repeat-containing protein</fullName>
    </recommendedName>
</protein>
<evidence type="ECO:0000313" key="2">
    <source>
        <dbReference type="EMBL" id="MFC3581964.1"/>
    </source>
</evidence>
<evidence type="ECO:0000313" key="3">
    <source>
        <dbReference type="Proteomes" id="UP001595713"/>
    </source>
</evidence>
<sequence length="80" mass="8657">MRPIDIPLASLALIGLAHASAAAAGPTVRQACMPEIRQLCAVELAARNRDRVKSCLMSNKDRLSENCRAAIAERQDAKKE</sequence>
<accession>A0ABV7SYI0</accession>
<dbReference type="RefSeq" id="WP_261294607.1">
    <property type="nucleotide sequence ID" value="NZ_JANQBK010000008.1"/>
</dbReference>
<reference evidence="3" key="1">
    <citation type="journal article" date="2019" name="Int. J. Syst. Evol. Microbiol.">
        <title>The Global Catalogue of Microorganisms (GCM) 10K type strain sequencing project: providing services to taxonomists for standard genome sequencing and annotation.</title>
        <authorList>
            <consortium name="The Broad Institute Genomics Platform"/>
            <consortium name="The Broad Institute Genome Sequencing Center for Infectious Disease"/>
            <person name="Wu L."/>
            <person name="Ma J."/>
        </authorList>
    </citation>
    <scope>NUCLEOTIDE SEQUENCE [LARGE SCALE GENOMIC DNA]</scope>
    <source>
        <strain evidence="3">KCTC 42739</strain>
    </source>
</reference>
<proteinExistence type="predicted"/>
<evidence type="ECO:0000256" key="1">
    <source>
        <dbReference type="SAM" id="SignalP"/>
    </source>
</evidence>
<feature type="chain" id="PRO_5046398494" description="Cysteine rich repeat-containing protein" evidence="1">
    <location>
        <begin position="24"/>
        <end position="80"/>
    </location>
</feature>
<keyword evidence="3" id="KW-1185">Reference proteome</keyword>
<evidence type="ECO:0008006" key="4">
    <source>
        <dbReference type="Google" id="ProtNLM"/>
    </source>
</evidence>
<feature type="signal peptide" evidence="1">
    <location>
        <begin position="1"/>
        <end position="23"/>
    </location>
</feature>
<dbReference type="EMBL" id="JBHRXP010000009">
    <property type="protein sequence ID" value="MFC3581964.1"/>
    <property type="molecule type" value="Genomic_DNA"/>
</dbReference>
<name>A0ABV7SYI0_9SPHN</name>
<gene>
    <name evidence="2" type="ORF">ACFONA_17480</name>
</gene>
<dbReference type="Proteomes" id="UP001595713">
    <property type="component" value="Unassembled WGS sequence"/>
</dbReference>
<organism evidence="2 3">
    <name type="scientific">Sphingomonas hylomeconis</name>
    <dbReference type="NCBI Taxonomy" id="1395958"/>
    <lineage>
        <taxon>Bacteria</taxon>
        <taxon>Pseudomonadati</taxon>
        <taxon>Pseudomonadota</taxon>
        <taxon>Alphaproteobacteria</taxon>
        <taxon>Sphingomonadales</taxon>
        <taxon>Sphingomonadaceae</taxon>
        <taxon>Sphingomonas</taxon>
    </lineage>
</organism>
<comment type="caution">
    <text evidence="2">The sequence shown here is derived from an EMBL/GenBank/DDBJ whole genome shotgun (WGS) entry which is preliminary data.</text>
</comment>